<keyword evidence="2" id="KW-1185">Reference proteome</keyword>
<comment type="caution">
    <text evidence="1">The sequence shown here is derived from an EMBL/GenBank/DDBJ whole genome shotgun (WGS) entry which is preliminary data.</text>
</comment>
<dbReference type="EMBL" id="VOHK01000013">
    <property type="protein sequence ID" value="TWT17121.1"/>
    <property type="molecule type" value="Genomic_DNA"/>
</dbReference>
<dbReference type="Proteomes" id="UP000319980">
    <property type="component" value="Unassembled WGS sequence"/>
</dbReference>
<protein>
    <submittedName>
        <fullName evidence="1">Uncharacterized protein</fullName>
    </submittedName>
</protein>
<sequence length="277" mass="31297">MESSSLAAKTNFSECKQTTVIDDLLEALLVNKRRIYKNINPITSNGHGRSAEAKHVLTYILTAALGVHRFPWARDLIPDRQHFQPYSHAELRSAIDDARRIYEFGQAEMLQISPTMLVRRGLRAPESSVAATLLEHCAEKGRVRLPLQTITFFNHVCSAFSGEIELQLDVPVQWVWASIYTLKDLELPGSDEEVFIVCPEIDGCVDVPKSAFVHHAQVDFIEVTGQKAAYEECLARLFSAPFRLMPTLQYVPGPMESHARRLDKWIGRRAKVKIGVR</sequence>
<dbReference type="AlphaFoldDB" id="A0A5C5TS42"/>
<reference evidence="1 2" key="1">
    <citation type="journal article" date="2008" name="Int. J. Syst. Evol. Microbiol.">
        <title>Luteimonas marina sp. nov., isolated from seawater.</title>
        <authorList>
            <person name="Baik K.S."/>
            <person name="Park S.C."/>
            <person name="Kim M.S."/>
            <person name="Kim E.M."/>
            <person name="Park C."/>
            <person name="Chun J."/>
            <person name="Seong C.N."/>
        </authorList>
    </citation>
    <scope>NUCLEOTIDE SEQUENCE [LARGE SCALE GENOMIC DNA]</scope>
    <source>
        <strain evidence="1 2">FR1330</strain>
    </source>
</reference>
<dbReference type="RefSeq" id="WP_146389492.1">
    <property type="nucleotide sequence ID" value="NZ_VOHK01000013.1"/>
</dbReference>
<name>A0A5C5TS42_9GAMM</name>
<organism evidence="1 2">
    <name type="scientific">Luteimonas marina</name>
    <dbReference type="NCBI Taxonomy" id="488485"/>
    <lineage>
        <taxon>Bacteria</taxon>
        <taxon>Pseudomonadati</taxon>
        <taxon>Pseudomonadota</taxon>
        <taxon>Gammaproteobacteria</taxon>
        <taxon>Lysobacterales</taxon>
        <taxon>Lysobacteraceae</taxon>
        <taxon>Luteimonas</taxon>
    </lineage>
</organism>
<gene>
    <name evidence="1" type="ORF">FQY83_17440</name>
</gene>
<proteinExistence type="predicted"/>
<accession>A0A5C5TS42</accession>
<evidence type="ECO:0000313" key="2">
    <source>
        <dbReference type="Proteomes" id="UP000319980"/>
    </source>
</evidence>
<evidence type="ECO:0000313" key="1">
    <source>
        <dbReference type="EMBL" id="TWT17121.1"/>
    </source>
</evidence>